<protein>
    <submittedName>
        <fullName evidence="1">Uncharacterized protein</fullName>
    </submittedName>
</protein>
<evidence type="ECO:0000313" key="1">
    <source>
        <dbReference type="EMBL" id="KOF95202.1"/>
    </source>
</evidence>
<gene>
    <name evidence="1" type="ORF">OCBIM_22039193mg</name>
</gene>
<name>A0A0L8I167_OCTBM</name>
<sequence>MEVRWGGVKNFKFCLLLVLETKTILFIKKKKPVENVLSLEFLFLVADLTILSISYLEEPLSLIYPSFSFLSFSWPWLASSRDLWNLNYFALSSPLHHCRLFFLIKPYFFSYPTPSTLTYV</sequence>
<dbReference type="EMBL" id="KQ416784">
    <property type="protein sequence ID" value="KOF95202.1"/>
    <property type="molecule type" value="Genomic_DNA"/>
</dbReference>
<proteinExistence type="predicted"/>
<accession>A0A0L8I167</accession>
<dbReference type="AlphaFoldDB" id="A0A0L8I167"/>
<organism evidence="1">
    <name type="scientific">Octopus bimaculoides</name>
    <name type="common">California two-spotted octopus</name>
    <dbReference type="NCBI Taxonomy" id="37653"/>
    <lineage>
        <taxon>Eukaryota</taxon>
        <taxon>Metazoa</taxon>
        <taxon>Spiralia</taxon>
        <taxon>Lophotrochozoa</taxon>
        <taxon>Mollusca</taxon>
        <taxon>Cephalopoda</taxon>
        <taxon>Coleoidea</taxon>
        <taxon>Octopodiformes</taxon>
        <taxon>Octopoda</taxon>
        <taxon>Incirrata</taxon>
        <taxon>Octopodidae</taxon>
        <taxon>Octopus</taxon>
    </lineage>
</organism>
<reference evidence="1" key="1">
    <citation type="submission" date="2015-07" db="EMBL/GenBank/DDBJ databases">
        <title>MeaNS - Measles Nucleotide Surveillance Program.</title>
        <authorList>
            <person name="Tran T."/>
            <person name="Druce J."/>
        </authorList>
    </citation>
    <scope>NUCLEOTIDE SEQUENCE</scope>
    <source>
        <strain evidence="1">UCB-OBI-ISO-001</strain>
        <tissue evidence="1">Gonad</tissue>
    </source>
</reference>